<organism evidence="1 2">
    <name type="scientific">Candidatus Gottesmanbacteria bacterium RIFCSPLOWO2_01_FULL_43_11b</name>
    <dbReference type="NCBI Taxonomy" id="1798392"/>
    <lineage>
        <taxon>Bacteria</taxon>
        <taxon>Candidatus Gottesmaniibacteriota</taxon>
    </lineage>
</organism>
<evidence type="ECO:0000313" key="1">
    <source>
        <dbReference type="EMBL" id="OGG23906.1"/>
    </source>
</evidence>
<accession>A0A1F6AH29</accession>
<dbReference type="Proteomes" id="UP000178759">
    <property type="component" value="Unassembled WGS sequence"/>
</dbReference>
<dbReference type="EMBL" id="MFJV01000001">
    <property type="protein sequence ID" value="OGG23906.1"/>
    <property type="molecule type" value="Genomic_DNA"/>
</dbReference>
<reference evidence="1 2" key="1">
    <citation type="journal article" date="2016" name="Nat. Commun.">
        <title>Thousands of microbial genomes shed light on interconnected biogeochemical processes in an aquifer system.</title>
        <authorList>
            <person name="Anantharaman K."/>
            <person name="Brown C.T."/>
            <person name="Hug L.A."/>
            <person name="Sharon I."/>
            <person name="Castelle C.J."/>
            <person name="Probst A.J."/>
            <person name="Thomas B.C."/>
            <person name="Singh A."/>
            <person name="Wilkins M.J."/>
            <person name="Karaoz U."/>
            <person name="Brodie E.L."/>
            <person name="Williams K.H."/>
            <person name="Hubbard S.S."/>
            <person name="Banfield J.F."/>
        </authorList>
    </citation>
    <scope>NUCLEOTIDE SEQUENCE [LARGE SCALE GENOMIC DNA]</scope>
</reference>
<evidence type="ECO:0000313" key="2">
    <source>
        <dbReference type="Proteomes" id="UP000178759"/>
    </source>
</evidence>
<sequence>MIFIPSGSVVTDIQKGIDPKKTIELHGHEAGEFVVSSEVSLLEKILIKKAVKQKLEKKYE</sequence>
<dbReference type="AlphaFoldDB" id="A0A1F6AH29"/>
<protein>
    <submittedName>
        <fullName evidence="1">Uncharacterized protein</fullName>
    </submittedName>
</protein>
<comment type="caution">
    <text evidence="1">The sequence shown here is derived from an EMBL/GenBank/DDBJ whole genome shotgun (WGS) entry which is preliminary data.</text>
</comment>
<dbReference type="STRING" id="1798392.A3A79_01760"/>
<gene>
    <name evidence="1" type="ORF">A3A79_01760</name>
</gene>
<name>A0A1F6AH29_9BACT</name>
<proteinExistence type="predicted"/>